<name>A0A1C3RGL1_9PROT</name>
<dbReference type="Proteomes" id="UP000231658">
    <property type="component" value="Unassembled WGS sequence"/>
</dbReference>
<evidence type="ECO:0000313" key="1">
    <source>
        <dbReference type="EMBL" id="SCA56405.1"/>
    </source>
</evidence>
<dbReference type="RefSeq" id="WP_069188500.1">
    <property type="nucleotide sequence ID" value="NZ_FLYE01000012.1"/>
</dbReference>
<sequence>MGLFGFLGGGKKKADKSEVIEVAWSKNAAGKFRRLPFLELAKENVSGVSAVYVIWHGGMKPGWVYVGLADDLAMDITDAKQSSEIMEHDMRGGAFITWQTFPKNLAPGVFAFLTDVLQPEVRNPEADMYRNKEHVKVLPPGYTKETFSQLVS</sequence>
<organism evidence="1 2">
    <name type="scientific">Candidatus Terasakiella magnetica</name>
    <dbReference type="NCBI Taxonomy" id="1867952"/>
    <lineage>
        <taxon>Bacteria</taxon>
        <taxon>Pseudomonadati</taxon>
        <taxon>Pseudomonadota</taxon>
        <taxon>Alphaproteobacteria</taxon>
        <taxon>Rhodospirillales</taxon>
        <taxon>Terasakiellaceae</taxon>
        <taxon>Terasakiella</taxon>
    </lineage>
</organism>
<dbReference type="OrthoDB" id="8446311at2"/>
<dbReference type="STRING" id="1867952.MTBPR1_20253"/>
<gene>
    <name evidence="1" type="ORF">MTBPR1_20253</name>
</gene>
<dbReference type="AlphaFoldDB" id="A0A1C3RGL1"/>
<protein>
    <submittedName>
        <fullName evidence="1">Uncharacterized protein</fullName>
    </submittedName>
</protein>
<evidence type="ECO:0000313" key="2">
    <source>
        <dbReference type="Proteomes" id="UP000231658"/>
    </source>
</evidence>
<dbReference type="EMBL" id="FLYE01000012">
    <property type="protein sequence ID" value="SCA56405.1"/>
    <property type="molecule type" value="Genomic_DNA"/>
</dbReference>
<keyword evidence="2" id="KW-1185">Reference proteome</keyword>
<reference evidence="1 2" key="1">
    <citation type="submission" date="2016-07" db="EMBL/GenBank/DDBJ databases">
        <authorList>
            <person name="Lefevre C.T."/>
        </authorList>
    </citation>
    <scope>NUCLEOTIDE SEQUENCE [LARGE SCALE GENOMIC DNA]</scope>
    <source>
        <strain evidence="1">PR1</strain>
    </source>
</reference>
<proteinExistence type="predicted"/>
<accession>A0A1C3RGL1</accession>